<dbReference type="SMART" id="SM00191">
    <property type="entry name" value="Int_alpha"/>
    <property type="match status" value="6"/>
</dbReference>
<evidence type="ECO:0000256" key="1">
    <source>
        <dbReference type="ARBA" id="ARBA00022679"/>
    </source>
</evidence>
<comment type="caution">
    <text evidence="10">The sequence shown here is derived from an EMBL/GenBank/DDBJ whole genome shotgun (WGS) entry which is preliminary data.</text>
</comment>
<keyword evidence="1" id="KW-0808">Transferase</keyword>
<dbReference type="EMBL" id="DSQF01000004">
    <property type="protein sequence ID" value="HGZ42332.1"/>
    <property type="molecule type" value="Genomic_DNA"/>
</dbReference>
<keyword evidence="7" id="KW-0325">Glycoprotein</keyword>
<dbReference type="GO" id="GO:0005524">
    <property type="term" value="F:ATP binding"/>
    <property type="evidence" value="ECO:0007669"/>
    <property type="project" value="UniProtKB-UniRule"/>
</dbReference>
<dbReference type="PROSITE" id="PS00108">
    <property type="entry name" value="PROTEIN_KINASE_ST"/>
    <property type="match status" value="1"/>
</dbReference>
<dbReference type="InterPro" id="IPR028994">
    <property type="entry name" value="Integrin_alpha_N"/>
</dbReference>
<dbReference type="GO" id="GO:0007155">
    <property type="term" value="P:cell adhesion"/>
    <property type="evidence" value="ECO:0007669"/>
    <property type="project" value="InterPro"/>
</dbReference>
<dbReference type="Pfam" id="PF13517">
    <property type="entry name" value="FG-GAP_3"/>
    <property type="match status" value="1"/>
</dbReference>
<dbReference type="InterPro" id="IPR017441">
    <property type="entry name" value="Protein_kinase_ATP_BS"/>
</dbReference>
<proteinExistence type="predicted"/>
<evidence type="ECO:0000313" key="10">
    <source>
        <dbReference type="EMBL" id="HGZ42332.1"/>
    </source>
</evidence>
<dbReference type="InterPro" id="IPR008271">
    <property type="entry name" value="Ser/Thr_kinase_AS"/>
</dbReference>
<dbReference type="GO" id="GO:0004674">
    <property type="term" value="F:protein serine/threonine kinase activity"/>
    <property type="evidence" value="ECO:0007669"/>
    <property type="project" value="TreeGrafter"/>
</dbReference>
<dbReference type="PROSITE" id="PS51470">
    <property type="entry name" value="FG_GAP"/>
    <property type="match status" value="3"/>
</dbReference>
<evidence type="ECO:0000256" key="7">
    <source>
        <dbReference type="ARBA" id="ARBA00023180"/>
    </source>
</evidence>
<name>A0A832HZN4_UNCEI</name>
<dbReference type="GO" id="GO:0008305">
    <property type="term" value="C:integrin complex"/>
    <property type="evidence" value="ECO:0007669"/>
    <property type="project" value="InterPro"/>
</dbReference>
<evidence type="ECO:0000256" key="6">
    <source>
        <dbReference type="ARBA" id="ARBA00022840"/>
    </source>
</evidence>
<protein>
    <recommendedName>
        <fullName evidence="9">Protein kinase domain-containing protein</fullName>
    </recommendedName>
</protein>
<evidence type="ECO:0000256" key="8">
    <source>
        <dbReference type="PROSITE-ProRule" id="PRU10141"/>
    </source>
</evidence>
<dbReference type="Pfam" id="PF01839">
    <property type="entry name" value="FG-GAP"/>
    <property type="match status" value="1"/>
</dbReference>
<dbReference type="SUPFAM" id="SSF56112">
    <property type="entry name" value="Protein kinase-like (PK-like)"/>
    <property type="match status" value="1"/>
</dbReference>
<evidence type="ECO:0000256" key="4">
    <source>
        <dbReference type="ARBA" id="ARBA00022741"/>
    </source>
</evidence>
<keyword evidence="6 8" id="KW-0067">ATP-binding</keyword>
<dbReference type="PANTHER" id="PTHR43289">
    <property type="entry name" value="MITOGEN-ACTIVATED PROTEIN KINASE KINASE KINASE 20-RELATED"/>
    <property type="match status" value="1"/>
</dbReference>
<dbReference type="Gene3D" id="2.130.10.130">
    <property type="entry name" value="Integrin alpha, N-terminal"/>
    <property type="match status" value="3"/>
</dbReference>
<keyword evidence="4 8" id="KW-0547">Nucleotide-binding</keyword>
<dbReference type="Gene3D" id="1.10.510.10">
    <property type="entry name" value="Transferase(Phosphotransferase) domain 1"/>
    <property type="match status" value="1"/>
</dbReference>
<dbReference type="SMART" id="SM00220">
    <property type="entry name" value="S_TKc"/>
    <property type="match status" value="1"/>
</dbReference>
<feature type="binding site" evidence="8">
    <location>
        <position position="119"/>
    </location>
    <ligand>
        <name>ATP</name>
        <dbReference type="ChEBI" id="CHEBI:30616"/>
    </ligand>
</feature>
<dbReference type="Pfam" id="PF00069">
    <property type="entry name" value="Pkinase"/>
    <property type="match status" value="1"/>
</dbReference>
<dbReference type="InterPro" id="IPR000413">
    <property type="entry name" value="Integrin_alpha"/>
</dbReference>
<sequence>MTEPRDPFLERLAESLADGETPDWGAVRVSSPAEAARVEALRILDRLAASHREARIGLTRSRLAELDRASVTERVSALEFVPPMFTWGFLRVLDRIGEGSFGEVYRAYDPTLHREVALKLRRLPAEQAGVPNVAATMDVRARHWLEEARRLASVRHPHVLTVFGAAVHDGRAGLWTELVRGETLEQRLARTGPLAPREIAAIGADLCAALAAVHAAGLVHGDVKPSNVMLEPGGAADPRERVVLMDFGAAHEISQRERAAAMTAGTPLVMAPELLEGVEASVSSDVYAAGAVLHRLATGAWPVEAASLDELRARHRAGARAPRAGARPGLPVALARAIDRALAPRPADRFASATEFRAALMRLAAPARGWRQRALAAGSAIALVAALAALWFAQRSPSNDSLAPRSALPPVAGPAPVMPGPVLTGTMPDEFFASCMAAAGDVNGDGYGDVVVGSLGYSGEFLQQGRLTVLRGSASGLATSPSWEFRGVQREEGLGAFVAGAGDVDGDGFDDVLGLSRWVRPGGTALAGRLYLFRGSPAGPEPAPAWVFEGGRDGGWLGNGIAFAGDVNGDGFDDVLVGCTSCGREHELEGNLSLFLGSARGLASEPARVWWGGGPDANLGWRAARIGDVNADGYDDVLLGAPHWSGRLGREGRVQVDYGGPGGPDGIADWTDVGDQRDAALGWSLGGGGDLNGDGIADFVAAQTSWSGRFIGQGRVLVYLGSRRGPVRLAGWHIAGYRAGSAEGTGAVGIARDLDGDGRDEVFTATPSHSTAVDSLRVGVLTVGALDAIGRRGRIVWREVGSLPNTPIGWWAASAGDVNGDGLGDFLLNQPNYRSNADRRGRLFTWYGRRASPRPR</sequence>
<dbReference type="SUPFAM" id="SSF69318">
    <property type="entry name" value="Integrin alpha N-terminal domain"/>
    <property type="match status" value="3"/>
</dbReference>
<reference evidence="10" key="1">
    <citation type="journal article" date="2020" name="mSystems">
        <title>Genome- and Community-Level Interaction Insights into Carbon Utilization and Element Cycling Functions of Hydrothermarchaeota in Hydrothermal Sediment.</title>
        <authorList>
            <person name="Zhou Z."/>
            <person name="Liu Y."/>
            <person name="Xu W."/>
            <person name="Pan J."/>
            <person name="Luo Z.H."/>
            <person name="Li M."/>
        </authorList>
    </citation>
    <scope>NUCLEOTIDE SEQUENCE [LARGE SCALE GENOMIC DNA]</scope>
    <source>
        <strain evidence="10">SpSt-381</strain>
    </source>
</reference>
<dbReference type="Gene3D" id="3.30.200.20">
    <property type="entry name" value="Phosphorylase Kinase, domain 1"/>
    <property type="match status" value="1"/>
</dbReference>
<dbReference type="PROSITE" id="PS50011">
    <property type="entry name" value="PROTEIN_KINASE_DOM"/>
    <property type="match status" value="1"/>
</dbReference>
<dbReference type="InterPro" id="IPR011009">
    <property type="entry name" value="Kinase-like_dom_sf"/>
</dbReference>
<gene>
    <name evidence="10" type="ORF">ENR23_02715</name>
</gene>
<evidence type="ECO:0000256" key="3">
    <source>
        <dbReference type="ARBA" id="ARBA00022737"/>
    </source>
</evidence>
<organism evidence="10">
    <name type="scientific">Eiseniibacteriota bacterium</name>
    <dbReference type="NCBI Taxonomy" id="2212470"/>
    <lineage>
        <taxon>Bacteria</taxon>
        <taxon>Candidatus Eiseniibacteriota</taxon>
    </lineage>
</organism>
<dbReference type="PRINTS" id="PR01185">
    <property type="entry name" value="INTEGRINA"/>
</dbReference>
<dbReference type="InterPro" id="IPR013517">
    <property type="entry name" value="FG-GAP"/>
</dbReference>
<dbReference type="InterPro" id="IPR000719">
    <property type="entry name" value="Prot_kinase_dom"/>
</dbReference>
<accession>A0A832HZN4</accession>
<keyword evidence="3" id="KW-0677">Repeat</keyword>
<evidence type="ECO:0000256" key="5">
    <source>
        <dbReference type="ARBA" id="ARBA00022777"/>
    </source>
</evidence>
<evidence type="ECO:0000256" key="2">
    <source>
        <dbReference type="ARBA" id="ARBA00022729"/>
    </source>
</evidence>
<dbReference type="CDD" id="cd14014">
    <property type="entry name" value="STKc_PknB_like"/>
    <property type="match status" value="1"/>
</dbReference>
<dbReference type="AlphaFoldDB" id="A0A832HZN4"/>
<keyword evidence="5" id="KW-0418">Kinase</keyword>
<dbReference type="InterPro" id="IPR013519">
    <property type="entry name" value="Int_alpha_beta-p"/>
</dbReference>
<dbReference type="PANTHER" id="PTHR43289:SF30">
    <property type="entry name" value="NON-SPECIFIC SERINE_THREONINE PROTEIN KINASE"/>
    <property type="match status" value="1"/>
</dbReference>
<keyword evidence="2" id="KW-0732">Signal</keyword>
<feature type="domain" description="Protein kinase" evidence="9">
    <location>
        <begin position="90"/>
        <end position="361"/>
    </location>
</feature>
<dbReference type="PROSITE" id="PS00107">
    <property type="entry name" value="PROTEIN_KINASE_ATP"/>
    <property type="match status" value="1"/>
</dbReference>
<evidence type="ECO:0000259" key="9">
    <source>
        <dbReference type="PROSITE" id="PS50011"/>
    </source>
</evidence>